<comment type="similarity">
    <text evidence="9">Belongs to the OXA1/ALB3/YidC family.</text>
</comment>
<dbReference type="GO" id="GO:0051205">
    <property type="term" value="P:protein insertion into membrane"/>
    <property type="evidence" value="ECO:0007669"/>
    <property type="project" value="TreeGrafter"/>
</dbReference>
<protein>
    <submittedName>
        <fullName evidence="13">YidC/Oxa1 family membrane protein insertase</fullName>
    </submittedName>
</protein>
<dbReference type="InterPro" id="IPR028055">
    <property type="entry name" value="YidC/Oxa/ALB_C"/>
</dbReference>
<feature type="transmembrane region" description="Helical" evidence="11">
    <location>
        <begin position="89"/>
        <end position="112"/>
    </location>
</feature>
<dbReference type="NCBIfam" id="TIGR03592">
    <property type="entry name" value="yidC_oxa1_cterm"/>
    <property type="match status" value="1"/>
</dbReference>
<organism evidence="13 14">
    <name type="scientific">Candidatus Minimicrobia naudis</name>
    <dbReference type="NCBI Taxonomy" id="2841263"/>
    <lineage>
        <taxon>Bacteria</taxon>
        <taxon>Candidatus Saccharimonadota</taxon>
        <taxon>Candidatus Saccharimonadota incertae sedis</taxon>
        <taxon>Candidatus Minimicrobia</taxon>
    </lineage>
</organism>
<proteinExistence type="inferred from homology"/>
<feature type="domain" description="Membrane insertase YidC/Oxa/ALB C-terminal" evidence="12">
    <location>
        <begin position="26"/>
        <end position="262"/>
    </location>
</feature>
<comment type="subcellular location">
    <subcellularLocation>
        <location evidence="1">Cell membrane</location>
        <topology evidence="1">Multi-pass membrane protein</topology>
    </subcellularLocation>
    <subcellularLocation>
        <location evidence="9">Membrane</location>
        <topology evidence="9">Multi-pass membrane protein</topology>
    </subcellularLocation>
</comment>
<evidence type="ECO:0000256" key="5">
    <source>
        <dbReference type="ARBA" id="ARBA00022927"/>
    </source>
</evidence>
<feature type="compositionally biased region" description="Basic residues" evidence="10">
    <location>
        <begin position="281"/>
        <end position="293"/>
    </location>
</feature>
<dbReference type="EMBL" id="CP076460">
    <property type="protein sequence ID" value="QWQ32287.1"/>
    <property type="molecule type" value="Genomic_DNA"/>
</dbReference>
<dbReference type="InterPro" id="IPR047196">
    <property type="entry name" value="YidC_ALB_C"/>
</dbReference>
<evidence type="ECO:0000256" key="8">
    <source>
        <dbReference type="ARBA" id="ARBA00023186"/>
    </source>
</evidence>
<evidence type="ECO:0000313" key="14">
    <source>
        <dbReference type="Proteomes" id="UP000679129"/>
    </source>
</evidence>
<dbReference type="PANTHER" id="PTHR12428">
    <property type="entry name" value="OXA1"/>
    <property type="match status" value="1"/>
</dbReference>
<dbReference type="GO" id="GO:0032977">
    <property type="term" value="F:membrane insertase activity"/>
    <property type="evidence" value="ECO:0007669"/>
    <property type="project" value="InterPro"/>
</dbReference>
<evidence type="ECO:0000256" key="3">
    <source>
        <dbReference type="ARBA" id="ARBA00022475"/>
    </source>
</evidence>
<dbReference type="PANTHER" id="PTHR12428:SF65">
    <property type="entry name" value="CYTOCHROME C OXIDASE ASSEMBLY PROTEIN COX18, MITOCHONDRIAL"/>
    <property type="match status" value="1"/>
</dbReference>
<keyword evidence="7 11" id="KW-0472">Membrane</keyword>
<accession>A0A8F1MBF5</accession>
<evidence type="ECO:0000256" key="4">
    <source>
        <dbReference type="ARBA" id="ARBA00022692"/>
    </source>
</evidence>
<keyword evidence="8" id="KW-0143">Chaperone</keyword>
<sequence>MSFFDEFIVRPILNLLMAIYSLIPDFGVSVIIFTIIVRLLLWPLIKKQLHQAKAMRKMQPELVKIKKQYAKNPQMRNLAMVELYKKHNVSAFGSIGVMIIQLPILIAMYRVVQIFVSSRADLGKYVYDFMKNLPVANNLVNNPDQFNQNFLGIIDLTQHAISKNGIVVGLVILAAVAAYLQYLTSKQLSPQSDSNRKLRDILAEAGDGKEADQAEVNAIMTRKMMKFMPVMMFFVIVYLPAALALYLTTASAVGYLQNYIIFKQDSKEMQEIADKKSSLKNLKHRQKSAKRVKKATEARVTRIKAKD</sequence>
<evidence type="ECO:0000256" key="6">
    <source>
        <dbReference type="ARBA" id="ARBA00022989"/>
    </source>
</evidence>
<name>A0A8F1MBF5_9BACT</name>
<feature type="compositionally biased region" description="Basic and acidic residues" evidence="10">
    <location>
        <begin position="294"/>
        <end position="307"/>
    </location>
</feature>
<evidence type="ECO:0000256" key="2">
    <source>
        <dbReference type="ARBA" id="ARBA00022448"/>
    </source>
</evidence>
<feature type="transmembrane region" description="Helical" evidence="11">
    <location>
        <begin position="230"/>
        <end position="256"/>
    </location>
</feature>
<feature type="region of interest" description="Disordered" evidence="10">
    <location>
        <begin position="275"/>
        <end position="307"/>
    </location>
</feature>
<feature type="transmembrane region" description="Helical" evidence="11">
    <location>
        <begin position="12"/>
        <end position="41"/>
    </location>
</feature>
<evidence type="ECO:0000256" key="10">
    <source>
        <dbReference type="SAM" id="MobiDB-lite"/>
    </source>
</evidence>
<keyword evidence="6 11" id="KW-1133">Transmembrane helix</keyword>
<keyword evidence="4 9" id="KW-0812">Transmembrane</keyword>
<evidence type="ECO:0000256" key="11">
    <source>
        <dbReference type="SAM" id="Phobius"/>
    </source>
</evidence>
<dbReference type="GO" id="GO:0015031">
    <property type="term" value="P:protein transport"/>
    <property type="evidence" value="ECO:0007669"/>
    <property type="project" value="UniProtKB-KW"/>
</dbReference>
<dbReference type="Pfam" id="PF02096">
    <property type="entry name" value="60KD_IMP"/>
    <property type="match status" value="1"/>
</dbReference>
<evidence type="ECO:0000256" key="7">
    <source>
        <dbReference type="ARBA" id="ARBA00023136"/>
    </source>
</evidence>
<dbReference type="InterPro" id="IPR001708">
    <property type="entry name" value="YidC/ALB3/OXA1/COX18"/>
</dbReference>
<reference evidence="13" key="1">
    <citation type="submission" date="2021-06" db="EMBL/GenBank/DDBJ databases">
        <title>An adapted protocol for Saccharibacteria cultivation: two new species join this phylum of Candidate Phyla Radiations.</title>
        <authorList>
            <person name="Ibrahim A."/>
            <person name="Maatouk M."/>
            <person name="Zgheib R."/>
            <person name="Haddad G."/>
            <person name="Bou Khalil J."/>
            <person name="Raoult D."/>
            <person name="Bittar F."/>
        </authorList>
    </citation>
    <scope>NUCLEOTIDE SEQUENCE</scope>
    <source>
        <strain evidence="13">IHU1</strain>
    </source>
</reference>
<feature type="transmembrane region" description="Helical" evidence="11">
    <location>
        <begin position="165"/>
        <end position="183"/>
    </location>
</feature>
<evidence type="ECO:0000313" key="13">
    <source>
        <dbReference type="EMBL" id="QWQ32287.1"/>
    </source>
</evidence>
<keyword evidence="3" id="KW-1003">Cell membrane</keyword>
<evidence type="ECO:0000256" key="9">
    <source>
        <dbReference type="RuleBase" id="RU003945"/>
    </source>
</evidence>
<evidence type="ECO:0000259" key="12">
    <source>
        <dbReference type="Pfam" id="PF02096"/>
    </source>
</evidence>
<keyword evidence="14" id="KW-1185">Reference proteome</keyword>
<dbReference type="CDD" id="cd20070">
    <property type="entry name" value="5TM_YidC_Alb3"/>
    <property type="match status" value="1"/>
</dbReference>
<gene>
    <name evidence="13" type="ORF">KOY48_05630</name>
</gene>
<dbReference type="Proteomes" id="UP000679129">
    <property type="component" value="Chromosome"/>
</dbReference>
<dbReference type="AlphaFoldDB" id="A0A8F1MBF5"/>
<evidence type="ECO:0000256" key="1">
    <source>
        <dbReference type="ARBA" id="ARBA00004651"/>
    </source>
</evidence>
<dbReference type="KEGG" id="mnd:KOY48_05630"/>
<dbReference type="GO" id="GO:0005886">
    <property type="term" value="C:plasma membrane"/>
    <property type="evidence" value="ECO:0007669"/>
    <property type="project" value="UniProtKB-SubCell"/>
</dbReference>
<keyword evidence="2" id="KW-0813">Transport</keyword>
<keyword evidence="5" id="KW-0653">Protein transport</keyword>